<evidence type="ECO:0000313" key="6">
    <source>
        <dbReference type="Proteomes" id="UP000289372"/>
    </source>
</evidence>
<reference evidence="4 6" key="2">
    <citation type="submission" date="2018-02" db="EMBL/GenBank/DDBJ databases">
        <title>Characterization of Xanthomonas diversity in transplant houses and field plants.</title>
        <authorList>
            <person name="Abrahamian P."/>
            <person name="Timilsina S."/>
            <person name="Minsavage G.V."/>
            <person name="Goss E.M."/>
            <person name="Jones J.B."/>
            <person name="Vallad G.E."/>
        </authorList>
    </citation>
    <scope>NUCLEOTIDE SEQUENCE [LARGE SCALE GENOMIC DNA]</scope>
    <source>
        <strain evidence="4 6">GEV2132</strain>
    </source>
</reference>
<dbReference type="EMBL" id="PUUL01000111">
    <property type="protein sequence ID" value="RXD50945.1"/>
    <property type="molecule type" value="Genomic_DNA"/>
</dbReference>
<dbReference type="Proteomes" id="UP000289372">
    <property type="component" value="Unassembled WGS sequence"/>
</dbReference>
<proteinExistence type="predicted"/>
<dbReference type="AlphaFoldDB" id="A0A0G8WJ38"/>
<dbReference type="RefSeq" id="WP_033478385.1">
    <property type="nucleotide sequence ID" value="NZ_CP018475.1"/>
</dbReference>
<reference evidence="3 7" key="3">
    <citation type="submission" date="2019-11" db="EMBL/GenBank/DDBJ databases">
        <title>Genome-resolved metagenomics to study the prevalence of co-infection and intraspecific heterogeneity among plant pathogen metapopulations.</title>
        <authorList>
            <person name="Newberry E."/>
            <person name="Bhandari R."/>
            <person name="Kemble J."/>
            <person name="Sikora E."/>
            <person name="Potnis N."/>
        </authorList>
    </citation>
    <scope>NUCLEOTIDE SEQUENCE [LARGE SCALE GENOMIC DNA]</scope>
    <source>
        <strain evidence="3">Xp_Tom_Tuscaloosa_18b</strain>
    </source>
</reference>
<dbReference type="Proteomes" id="UP000471082">
    <property type="component" value="Unassembled WGS sequence"/>
</dbReference>
<dbReference type="EMBL" id="JAAGYU010000041">
    <property type="protein sequence ID" value="NEL76726.1"/>
    <property type="molecule type" value="Genomic_DNA"/>
</dbReference>
<sequence>MPPLSRSCERLVFIASMLLMTATRFHHVSDWLHLPDASMAVFFLGGLALRRHGDFVALLGLSVVIDWAAVRLAGVSDFCITAAYAALPVAYGVLWYAGRASLARGRPGAASLSIAWGLGTLAAVLSFLISNGAFYWWGGRYADPHWAQYLQRAWQWGPLFVRTTALYLAVVLAAAWCVLRWRHLHAAAPLSTPSDVS</sequence>
<dbReference type="EMBL" id="JZUY01000034">
    <property type="protein sequence ID" value="KLC08296.1"/>
    <property type="molecule type" value="Genomic_DNA"/>
</dbReference>
<keyword evidence="1" id="KW-0812">Transmembrane</keyword>
<feature type="transmembrane region" description="Helical" evidence="1">
    <location>
        <begin position="156"/>
        <end position="179"/>
    </location>
</feature>
<evidence type="ECO:0000313" key="7">
    <source>
        <dbReference type="Proteomes" id="UP000471082"/>
    </source>
</evidence>
<feature type="transmembrane region" description="Helical" evidence="1">
    <location>
        <begin position="109"/>
        <end position="136"/>
    </location>
</feature>
<accession>A0A0G8WJ38</accession>
<dbReference type="Proteomes" id="UP000035369">
    <property type="component" value="Unassembled WGS sequence"/>
</dbReference>
<feature type="transmembrane region" description="Helical" evidence="1">
    <location>
        <begin position="31"/>
        <end position="49"/>
    </location>
</feature>
<evidence type="ECO:0000313" key="3">
    <source>
        <dbReference type="EMBL" id="NEL76726.1"/>
    </source>
</evidence>
<gene>
    <name evidence="4" type="ORF">DB769_18050</name>
    <name evidence="3" type="ORF">G3W61_10745</name>
    <name evidence="2" type="ORF">XP315_04015</name>
</gene>
<dbReference type="GeneID" id="61779975"/>
<evidence type="ECO:0000313" key="5">
    <source>
        <dbReference type="Proteomes" id="UP000035369"/>
    </source>
</evidence>
<evidence type="ECO:0000313" key="4">
    <source>
        <dbReference type="EMBL" id="RXD50945.1"/>
    </source>
</evidence>
<reference evidence="2 5" key="1">
    <citation type="submission" date="2015-02" db="EMBL/GenBank/DDBJ databases">
        <title>Whole genome sequencing of multiple isolates of three species of pepper and tomato-infecting xanthomonads reveals genetic diversity in field strains and pinpoints effectors responsible for host specificity.</title>
        <authorList>
            <person name="Schwartz A."/>
            <person name="Dahlbeck D."/>
            <person name="Staskawicz B."/>
            <person name="Bart R."/>
            <person name="Potnis N."/>
            <person name="Minsavage G."/>
            <person name="Timilsina S."/>
            <person name="Goss E."/>
            <person name="Jones J."/>
            <person name="Vallad G."/>
            <person name="Barak J."/>
            <person name="Miller S."/>
            <person name="Ritchie D."/>
            <person name="Martins J.Jr."/>
            <person name="Patane J.S."/>
            <person name="Setubal J.C."/>
        </authorList>
    </citation>
    <scope>NUCLEOTIDE SEQUENCE [LARGE SCALE GENOMIC DNA]</scope>
    <source>
        <strain evidence="2 5">Xp3-15</strain>
    </source>
</reference>
<comment type="caution">
    <text evidence="3">The sequence shown here is derived from an EMBL/GenBank/DDBJ whole genome shotgun (WGS) entry which is preliminary data.</text>
</comment>
<protein>
    <submittedName>
        <fullName evidence="2">Membrane protein</fullName>
    </submittedName>
</protein>
<organism evidence="3 7">
    <name type="scientific">Xanthomonas perforans</name>
    <dbReference type="NCBI Taxonomy" id="442694"/>
    <lineage>
        <taxon>Bacteria</taxon>
        <taxon>Pseudomonadati</taxon>
        <taxon>Pseudomonadota</taxon>
        <taxon>Gammaproteobacteria</taxon>
        <taxon>Lysobacterales</taxon>
        <taxon>Lysobacteraceae</taxon>
        <taxon>Xanthomonas</taxon>
    </lineage>
</organism>
<evidence type="ECO:0000256" key="1">
    <source>
        <dbReference type="SAM" id="Phobius"/>
    </source>
</evidence>
<dbReference type="KEGG" id="xpe:BJD13_22890"/>
<keyword evidence="1" id="KW-1133">Transmembrane helix</keyword>
<feature type="transmembrane region" description="Helical" evidence="1">
    <location>
        <begin position="80"/>
        <end position="97"/>
    </location>
</feature>
<evidence type="ECO:0000313" key="2">
    <source>
        <dbReference type="EMBL" id="KLC08296.1"/>
    </source>
</evidence>
<keyword evidence="5" id="KW-1185">Reference proteome</keyword>
<feature type="transmembrane region" description="Helical" evidence="1">
    <location>
        <begin position="56"/>
        <end position="74"/>
    </location>
</feature>
<name>A0A0G8WJ38_XANPE</name>
<keyword evidence="1" id="KW-0472">Membrane</keyword>